<reference evidence="4" key="1">
    <citation type="submission" date="2021-06" db="EMBL/GenBank/DDBJ databases">
        <title>Novel Mycoplasma species detected in California sea lions (Zalophus californianus) from the USA.</title>
        <authorList>
            <person name="Volokhov D.V."/>
            <person name="Furtak V.A."/>
            <person name="Zagorodnyaya T.A."/>
        </authorList>
    </citation>
    <scope>NUCLEOTIDE SEQUENCE [LARGE SCALE GENOMIC DNA]</scope>
    <source>
        <strain evidence="4">CSL 4779</strain>
    </source>
</reference>
<evidence type="ECO:0000256" key="3">
    <source>
        <dbReference type="ARBA" id="ARBA00022691"/>
    </source>
</evidence>
<dbReference type="InterPro" id="IPR002052">
    <property type="entry name" value="DNA_methylase_N6_adenine_CS"/>
</dbReference>
<accession>A0ABS6DRP9</accession>
<evidence type="ECO:0000256" key="2">
    <source>
        <dbReference type="ARBA" id="ARBA00022679"/>
    </source>
</evidence>
<dbReference type="InterPro" id="IPR012263">
    <property type="entry name" value="M_m6A_EcoRV"/>
</dbReference>
<keyword evidence="2" id="KW-0808">Transferase</keyword>
<dbReference type="Pfam" id="PF02086">
    <property type="entry name" value="MethyltransfD12"/>
    <property type="match status" value="1"/>
</dbReference>
<organism evidence="4 5">
    <name type="scientific">Mycoplasma zalophidermidis</name>
    <dbReference type="NCBI Taxonomy" id="398174"/>
    <lineage>
        <taxon>Bacteria</taxon>
        <taxon>Bacillati</taxon>
        <taxon>Mycoplasmatota</taxon>
        <taxon>Mollicutes</taxon>
        <taxon>Mycoplasmataceae</taxon>
        <taxon>Mycoplasma</taxon>
    </lineage>
</organism>
<dbReference type="RefSeq" id="WP_216567833.1">
    <property type="nucleotide sequence ID" value="NZ_JAHMHK010000002.1"/>
</dbReference>
<dbReference type="PROSITE" id="PS00092">
    <property type="entry name" value="N6_MTASE"/>
    <property type="match status" value="1"/>
</dbReference>
<evidence type="ECO:0000256" key="1">
    <source>
        <dbReference type="ARBA" id="ARBA00022603"/>
    </source>
</evidence>
<dbReference type="PANTHER" id="PTHR30481">
    <property type="entry name" value="DNA ADENINE METHYLASE"/>
    <property type="match status" value="1"/>
</dbReference>
<keyword evidence="1 4" id="KW-0489">Methyltransferase</keyword>
<sequence>MKPFVKWAGGKAKLIPKIKSKMPTKYNKYIEPFVGGGALFFHIQPKDFIINDINSELIDTYKCFTNKRNYNGLIKILENHAQNHNDEYFYEIRNLDRDSNFSLLTRPERAARLIYLNKSCFNGLYRVNKKGFFNVPSGKKNIVKLFDNGNFDSIYRLLNGKNKYIYNSDFEKVLKLAQTGDFVYLDPPYADLNERKSFTSYTKDNFYIDDQIRLKNIVDSLTKKDVKVMISNHGSDFIKELFKDYNIETIYVKRLIGSNVNTRKDVEEVLITNY</sequence>
<dbReference type="InterPro" id="IPR012327">
    <property type="entry name" value="MeTrfase_D12"/>
</dbReference>
<dbReference type="PIRSF" id="PIRSF000398">
    <property type="entry name" value="M_m6A_EcoRV"/>
    <property type="match status" value="1"/>
</dbReference>
<keyword evidence="5" id="KW-1185">Reference proteome</keyword>
<name>A0ABS6DRP9_9MOLU</name>
<protein>
    <submittedName>
        <fullName evidence="4">DNA adenine methylase</fullName>
    </submittedName>
</protein>
<dbReference type="EMBL" id="JAHMHK010000002">
    <property type="protein sequence ID" value="MBU4693656.1"/>
    <property type="molecule type" value="Genomic_DNA"/>
</dbReference>
<evidence type="ECO:0000313" key="5">
    <source>
        <dbReference type="Proteomes" id="UP000812267"/>
    </source>
</evidence>
<dbReference type="PANTHER" id="PTHR30481:SF3">
    <property type="entry name" value="DNA ADENINE METHYLASE"/>
    <property type="match status" value="1"/>
</dbReference>
<dbReference type="GO" id="GO:0032259">
    <property type="term" value="P:methylation"/>
    <property type="evidence" value="ECO:0007669"/>
    <property type="project" value="UniProtKB-KW"/>
</dbReference>
<dbReference type="Proteomes" id="UP000812267">
    <property type="component" value="Unassembled WGS sequence"/>
</dbReference>
<gene>
    <name evidence="4" type="ORF">KQ878_02010</name>
</gene>
<comment type="caution">
    <text evidence="4">The sequence shown here is derived from an EMBL/GenBank/DDBJ whole genome shotgun (WGS) entry which is preliminary data.</text>
</comment>
<dbReference type="GO" id="GO:0008168">
    <property type="term" value="F:methyltransferase activity"/>
    <property type="evidence" value="ECO:0007669"/>
    <property type="project" value="UniProtKB-KW"/>
</dbReference>
<evidence type="ECO:0000313" key="4">
    <source>
        <dbReference type="EMBL" id="MBU4693656.1"/>
    </source>
</evidence>
<dbReference type="NCBIfam" id="TIGR00571">
    <property type="entry name" value="dam"/>
    <property type="match status" value="1"/>
</dbReference>
<proteinExistence type="predicted"/>
<keyword evidence="3" id="KW-0949">S-adenosyl-L-methionine</keyword>